<dbReference type="InterPro" id="IPR014875">
    <property type="entry name" value="Mor_transcription_activator"/>
</dbReference>
<feature type="domain" description="Mor transcription activator" evidence="1">
    <location>
        <begin position="59"/>
        <end position="141"/>
    </location>
</feature>
<evidence type="ECO:0000313" key="2">
    <source>
        <dbReference type="EMBL" id="MBK5072554.1"/>
    </source>
</evidence>
<keyword evidence="5" id="KW-1185">Reference proteome</keyword>
<name>A0A9D7FS40_9GAMM</name>
<comment type="caution">
    <text evidence="3">The sequence shown here is derived from an EMBL/GenBank/DDBJ whole genome shotgun (WGS) entry which is preliminary data.</text>
</comment>
<sequence length="147" mass="16498">MKYENLDLEQVRDLLPPIVLELIDLIGYRDTTILIGKLGGISFPIGVSVRKRGNRRADVLIDIIGAKAAALIEQRFGGEVLYIPRCESALREWRNRSFVAQYQQHIAAGESGRFALMALCPQFGLSDRQAQKILAQSTEVKQQMDLL</sequence>
<gene>
    <name evidence="3" type="ORF">I2492_05965</name>
    <name evidence="2" type="ORF">I2493_05965</name>
</gene>
<evidence type="ECO:0000313" key="4">
    <source>
        <dbReference type="Proteomes" id="UP000807542"/>
    </source>
</evidence>
<dbReference type="Proteomes" id="UP001296969">
    <property type="component" value="Unassembled WGS sequence"/>
</dbReference>
<dbReference type="AlphaFoldDB" id="A0A9D7FS40"/>
<dbReference type="SUPFAM" id="SSF46689">
    <property type="entry name" value="Homeodomain-like"/>
    <property type="match status" value="1"/>
</dbReference>
<dbReference type="RefSeq" id="WP_228397610.1">
    <property type="nucleotide sequence ID" value="NZ_JADRCP010000001.1"/>
</dbReference>
<evidence type="ECO:0000259" key="1">
    <source>
        <dbReference type="Pfam" id="PF08765"/>
    </source>
</evidence>
<protein>
    <recommendedName>
        <fullName evidence="1">Mor transcription activator domain-containing protein</fullName>
    </recommendedName>
</protein>
<dbReference type="EMBL" id="JADRCP010000001">
    <property type="protein sequence ID" value="MBK5175863.1"/>
    <property type="molecule type" value="Genomic_DNA"/>
</dbReference>
<dbReference type="Pfam" id="PF08765">
    <property type="entry name" value="Mor"/>
    <property type="match status" value="1"/>
</dbReference>
<dbReference type="EMBL" id="JADRCQ010000001">
    <property type="protein sequence ID" value="MBK5072554.1"/>
    <property type="molecule type" value="Genomic_DNA"/>
</dbReference>
<dbReference type="InterPro" id="IPR009057">
    <property type="entry name" value="Homeodomain-like_sf"/>
</dbReference>
<reference evidence="3 5" key="1">
    <citation type="submission" date="2020-11" db="EMBL/GenBank/DDBJ databases">
        <title>Insectihabitans protaetiae gen. nov. sp. nov. and Insectihabitans allomyrinae sp. nov., isolated from larvae of Protaetia brevitarsis seulensis and Allomyrina dichotoma, respectively.</title>
        <authorList>
            <person name="Lee S.D."/>
            <person name="Byeon Y.-S."/>
            <person name="Kim S.-M."/>
            <person name="Yang H.L."/>
            <person name="Kim I.S."/>
        </authorList>
    </citation>
    <scope>NUCLEOTIDE SEQUENCE</scope>
    <source>
        <strain evidence="3">CWB-B4</strain>
        <strain evidence="2 5">CWB-B43</strain>
    </source>
</reference>
<evidence type="ECO:0000313" key="5">
    <source>
        <dbReference type="Proteomes" id="UP001296969"/>
    </source>
</evidence>
<dbReference type="Proteomes" id="UP000807542">
    <property type="component" value="Unassembled WGS sequence"/>
</dbReference>
<proteinExistence type="predicted"/>
<accession>A0A9D7FS40</accession>
<organism evidence="3 4">
    <name type="scientific">Limnobaculum xujianqingii</name>
    <dbReference type="NCBI Taxonomy" id="2738837"/>
    <lineage>
        <taxon>Bacteria</taxon>
        <taxon>Pseudomonadati</taxon>
        <taxon>Pseudomonadota</taxon>
        <taxon>Gammaproteobacteria</taxon>
        <taxon>Enterobacterales</taxon>
        <taxon>Budviciaceae</taxon>
        <taxon>Limnobaculum</taxon>
    </lineage>
</organism>
<evidence type="ECO:0000313" key="3">
    <source>
        <dbReference type="EMBL" id="MBK5175863.1"/>
    </source>
</evidence>